<dbReference type="InterPro" id="IPR000719">
    <property type="entry name" value="Prot_kinase_dom"/>
</dbReference>
<accession>A0AAD8BGL8</accession>
<protein>
    <submittedName>
        <fullName evidence="4">Dual specificity protein kinase shkC isoform X1</fullName>
    </submittedName>
</protein>
<dbReference type="AlphaFoldDB" id="A0AAD8BGL8"/>
<sequence length="749" mass="85525">MASSMSVLWTLLGIIILFQISLKVTHSSHPGTLVPEVHGNDFHDSRDIYIVPPRLTGDPYPLMLHESDVIHYVNPNNEFLLIGRGSFADITLGELRGSGIPVAIKKFRDTTFSRLLHEVRMNRFAENLGFTPKLIGLLPTGPLTQNVSIVYEYVANAKNLLDFMQGADFLGVLQWVQICHEIAVNLHQLHQRGVLFNDLHRKNILVRNVGHEVKTYIIDFGFSTYKTGKLYTHDVTSLEGHDHLAPELYNYTYTSVATDVYAYGYVLDLITTVYPEPSLRNLARWCMSVDPRDRPEMPEVIAKIERIYLEIAKHVGCGNEGVNTCQDLIRFQYVKRAVDKSKAVFSSKYDNVNEGFVSRKKIVPQLQNANGHLNCITAIPVLNDKDFVPGVNQWITRYHEYSDNAIRLAVLNDHNQTVVAKEFYKVDFELIRQETCITMYLASKGVAPKVIGFNIEYERLSEIAFVQEFFGKGVTLESFVTNTQLFDWDISELRKRSEYVVDEGGVLFLKRDVCQVNLKNIFMSIQSDYTWPLCRTKSYRQKILEKVSILLISHLQTAHDSGILMNNFKLDNIIVKWNETEIGITDVTRDPDIGIRLIDLSATTSLTKGKKYKPMPLIENKHAYVAPEVVLGRATSKESDVYSACVAVRSTLSDYFSSYDVANAFEGFRAKRRQGCASNESVFSTTKHSRQHWTLANGHTSRSYDSPYSRLQHLLHQCLHNSDLLRPTTQELLEYLRRVSTLNFDRLWL</sequence>
<feature type="signal peptide" evidence="2">
    <location>
        <begin position="1"/>
        <end position="27"/>
    </location>
</feature>
<evidence type="ECO:0000259" key="3">
    <source>
        <dbReference type="PROSITE" id="PS50011"/>
    </source>
</evidence>
<feature type="domain" description="Protein kinase" evidence="3">
    <location>
        <begin position="76"/>
        <end position="309"/>
    </location>
</feature>
<dbReference type="PROSITE" id="PS50011">
    <property type="entry name" value="PROTEIN_KINASE_DOM"/>
    <property type="match status" value="2"/>
</dbReference>
<dbReference type="Gene3D" id="1.10.510.10">
    <property type="entry name" value="Transferase(Phosphotransferase) domain 1"/>
    <property type="match status" value="2"/>
</dbReference>
<keyword evidence="5" id="KW-1185">Reference proteome</keyword>
<reference evidence="4" key="2">
    <citation type="submission" date="2023-04" db="EMBL/GenBank/DDBJ databases">
        <authorList>
            <person name="Bu L."/>
            <person name="Lu L."/>
            <person name="Laidemitt M.R."/>
            <person name="Zhang S.M."/>
            <person name="Mutuku M."/>
            <person name="Mkoji G."/>
            <person name="Steinauer M."/>
            <person name="Loker E.S."/>
        </authorList>
    </citation>
    <scope>NUCLEOTIDE SEQUENCE</scope>
    <source>
        <strain evidence="4">KasaAsao</strain>
        <tissue evidence="4">Whole Snail</tissue>
    </source>
</reference>
<proteinExistence type="predicted"/>
<dbReference type="PANTHER" id="PTHR44167">
    <property type="entry name" value="OVARIAN-SPECIFIC SERINE/THREONINE-PROTEIN KINASE LOK-RELATED"/>
    <property type="match status" value="1"/>
</dbReference>
<keyword evidence="2" id="KW-0732">Signal</keyword>
<dbReference type="PANTHER" id="PTHR44167:SF24">
    <property type="entry name" value="SERINE_THREONINE-PROTEIN KINASE CHK2"/>
    <property type="match status" value="1"/>
</dbReference>
<dbReference type="GO" id="GO:0005634">
    <property type="term" value="C:nucleus"/>
    <property type="evidence" value="ECO:0007669"/>
    <property type="project" value="TreeGrafter"/>
</dbReference>
<dbReference type="Proteomes" id="UP001233172">
    <property type="component" value="Unassembled WGS sequence"/>
</dbReference>
<feature type="binding site" evidence="1">
    <location>
        <position position="106"/>
    </location>
    <ligand>
        <name>ATP</name>
        <dbReference type="ChEBI" id="CHEBI:30616"/>
    </ligand>
</feature>
<dbReference type="InterPro" id="IPR017441">
    <property type="entry name" value="Protein_kinase_ATP_BS"/>
</dbReference>
<gene>
    <name evidence="4" type="ORF">Bpfe_016457</name>
</gene>
<dbReference type="Pfam" id="PF00069">
    <property type="entry name" value="Pkinase"/>
    <property type="match status" value="2"/>
</dbReference>
<dbReference type="CDD" id="cd00180">
    <property type="entry name" value="PKc"/>
    <property type="match status" value="1"/>
</dbReference>
<evidence type="ECO:0000313" key="4">
    <source>
        <dbReference type="EMBL" id="KAK0054190.1"/>
    </source>
</evidence>
<dbReference type="SUPFAM" id="SSF56112">
    <property type="entry name" value="Protein kinase-like (PK-like)"/>
    <property type="match status" value="2"/>
</dbReference>
<dbReference type="PROSITE" id="PS00107">
    <property type="entry name" value="PROTEIN_KINASE_ATP"/>
    <property type="match status" value="1"/>
</dbReference>
<evidence type="ECO:0000313" key="5">
    <source>
        <dbReference type="Proteomes" id="UP001233172"/>
    </source>
</evidence>
<dbReference type="EMBL" id="JASAOG010000080">
    <property type="protein sequence ID" value="KAK0054190.1"/>
    <property type="molecule type" value="Genomic_DNA"/>
</dbReference>
<keyword evidence="1" id="KW-0547">Nucleotide-binding</keyword>
<feature type="chain" id="PRO_5042076093" evidence="2">
    <location>
        <begin position="28"/>
        <end position="749"/>
    </location>
</feature>
<comment type="caution">
    <text evidence="4">The sequence shown here is derived from an EMBL/GenBank/DDBJ whole genome shotgun (WGS) entry which is preliminary data.</text>
</comment>
<dbReference type="GO" id="GO:0004674">
    <property type="term" value="F:protein serine/threonine kinase activity"/>
    <property type="evidence" value="ECO:0007669"/>
    <property type="project" value="TreeGrafter"/>
</dbReference>
<dbReference type="InterPro" id="IPR011009">
    <property type="entry name" value="Kinase-like_dom_sf"/>
</dbReference>
<name>A0AAD8BGL8_BIOPF</name>
<organism evidence="4 5">
    <name type="scientific">Biomphalaria pfeifferi</name>
    <name type="common">Bloodfluke planorb</name>
    <name type="synonym">Freshwater snail</name>
    <dbReference type="NCBI Taxonomy" id="112525"/>
    <lineage>
        <taxon>Eukaryota</taxon>
        <taxon>Metazoa</taxon>
        <taxon>Spiralia</taxon>
        <taxon>Lophotrochozoa</taxon>
        <taxon>Mollusca</taxon>
        <taxon>Gastropoda</taxon>
        <taxon>Heterobranchia</taxon>
        <taxon>Euthyneura</taxon>
        <taxon>Panpulmonata</taxon>
        <taxon>Hygrophila</taxon>
        <taxon>Lymnaeoidea</taxon>
        <taxon>Planorbidae</taxon>
        <taxon>Biomphalaria</taxon>
    </lineage>
</organism>
<dbReference type="GO" id="GO:0005524">
    <property type="term" value="F:ATP binding"/>
    <property type="evidence" value="ECO:0007669"/>
    <property type="project" value="UniProtKB-UniRule"/>
</dbReference>
<evidence type="ECO:0000256" key="2">
    <source>
        <dbReference type="SAM" id="SignalP"/>
    </source>
</evidence>
<feature type="domain" description="Protein kinase" evidence="3">
    <location>
        <begin position="392"/>
        <end position="749"/>
    </location>
</feature>
<dbReference type="GO" id="GO:0044773">
    <property type="term" value="P:mitotic DNA damage checkpoint signaling"/>
    <property type="evidence" value="ECO:0007669"/>
    <property type="project" value="TreeGrafter"/>
</dbReference>
<evidence type="ECO:0000256" key="1">
    <source>
        <dbReference type="PROSITE-ProRule" id="PRU10141"/>
    </source>
</evidence>
<keyword evidence="1" id="KW-0067">ATP-binding</keyword>
<keyword evidence="4" id="KW-0418">Kinase</keyword>
<reference evidence="4" key="1">
    <citation type="journal article" date="2023" name="PLoS Negl. Trop. Dis.">
        <title>A genome sequence for Biomphalaria pfeifferi, the major vector snail for the human-infecting parasite Schistosoma mansoni.</title>
        <authorList>
            <person name="Bu L."/>
            <person name="Lu L."/>
            <person name="Laidemitt M.R."/>
            <person name="Zhang S.M."/>
            <person name="Mutuku M."/>
            <person name="Mkoji G."/>
            <person name="Steinauer M."/>
            <person name="Loker E.S."/>
        </authorList>
    </citation>
    <scope>NUCLEOTIDE SEQUENCE</scope>
    <source>
        <strain evidence="4">KasaAsao</strain>
    </source>
</reference>
<keyword evidence="4" id="KW-0808">Transferase</keyword>
<dbReference type="GO" id="GO:0005737">
    <property type="term" value="C:cytoplasm"/>
    <property type="evidence" value="ECO:0007669"/>
    <property type="project" value="TreeGrafter"/>
</dbReference>